<reference evidence="5 6" key="1">
    <citation type="journal article" date="2016" name="Nat. Commun.">
        <title>Thousands of microbial genomes shed light on interconnected biogeochemical processes in an aquifer system.</title>
        <authorList>
            <person name="Anantharaman K."/>
            <person name="Brown C.T."/>
            <person name="Hug L.A."/>
            <person name="Sharon I."/>
            <person name="Castelle C.J."/>
            <person name="Probst A.J."/>
            <person name="Thomas B.C."/>
            <person name="Singh A."/>
            <person name="Wilkins M.J."/>
            <person name="Karaoz U."/>
            <person name="Brodie E.L."/>
            <person name="Williams K.H."/>
            <person name="Hubbard S.S."/>
            <person name="Banfield J.F."/>
        </authorList>
    </citation>
    <scope>NUCLEOTIDE SEQUENCE [LARGE SCALE GENOMIC DNA]</scope>
</reference>
<dbReference type="InterPro" id="IPR002068">
    <property type="entry name" value="A-crystallin/Hsp20_dom"/>
</dbReference>
<dbReference type="Gene3D" id="2.60.40.790">
    <property type="match status" value="1"/>
</dbReference>
<comment type="similarity">
    <text evidence="1 2">Belongs to the small heat shock protein (HSP20) family.</text>
</comment>
<protein>
    <recommendedName>
        <fullName evidence="4">SHSP domain-containing protein</fullName>
    </recommendedName>
</protein>
<evidence type="ECO:0000313" key="5">
    <source>
        <dbReference type="EMBL" id="OHA50072.1"/>
    </source>
</evidence>
<gene>
    <name evidence="5" type="ORF">A2W59_01415</name>
</gene>
<dbReference type="PROSITE" id="PS01031">
    <property type="entry name" value="SHSP"/>
    <property type="match status" value="1"/>
</dbReference>
<feature type="domain" description="SHSP" evidence="4">
    <location>
        <begin position="41"/>
        <end position="153"/>
    </location>
</feature>
<dbReference type="CDD" id="cd06464">
    <property type="entry name" value="ACD_sHsps-like"/>
    <property type="match status" value="1"/>
</dbReference>
<evidence type="ECO:0000256" key="1">
    <source>
        <dbReference type="PROSITE-ProRule" id="PRU00285"/>
    </source>
</evidence>
<evidence type="ECO:0000313" key="6">
    <source>
        <dbReference type="Proteomes" id="UP000178646"/>
    </source>
</evidence>
<evidence type="ECO:0000256" key="2">
    <source>
        <dbReference type="RuleBase" id="RU003616"/>
    </source>
</evidence>
<feature type="region of interest" description="Disordered" evidence="3">
    <location>
        <begin position="1"/>
        <end position="41"/>
    </location>
</feature>
<comment type="caution">
    <text evidence="5">The sequence shown here is derived from an EMBL/GenBank/DDBJ whole genome shotgun (WGS) entry which is preliminary data.</text>
</comment>
<dbReference type="InterPro" id="IPR008978">
    <property type="entry name" value="HSP20-like_chaperone"/>
</dbReference>
<evidence type="ECO:0000259" key="4">
    <source>
        <dbReference type="PROSITE" id="PS01031"/>
    </source>
</evidence>
<evidence type="ECO:0000256" key="3">
    <source>
        <dbReference type="SAM" id="MobiDB-lite"/>
    </source>
</evidence>
<organism evidence="5 6">
    <name type="scientific">Candidatus Terrybacteria bacterium RIFCSPHIGHO2_02_41_19</name>
    <dbReference type="NCBI Taxonomy" id="1802364"/>
    <lineage>
        <taxon>Bacteria</taxon>
        <taxon>Candidatus Terryibacteriota</taxon>
    </lineage>
</organism>
<dbReference type="AlphaFoldDB" id="A0A1G2PR65"/>
<sequence>MSKEKKSFFERLTGSEPENTDYEKSGDYDLSGIGSEEKTYDEEEDGQLAVDVFQGKNEVIVQSIVAGVKPDALDISINKDSVTIRGKRESNRLTEKENAICQELYWGGFSRTISLSDEIDSENAEAIIKNGILTIRLPLAQKIQTKKIRVQEE</sequence>
<dbReference type="SUPFAM" id="SSF49764">
    <property type="entry name" value="HSP20-like chaperones"/>
    <property type="match status" value="1"/>
</dbReference>
<dbReference type="EMBL" id="MHSU01000025">
    <property type="protein sequence ID" value="OHA50072.1"/>
    <property type="molecule type" value="Genomic_DNA"/>
</dbReference>
<name>A0A1G2PR65_9BACT</name>
<accession>A0A1G2PR65</accession>
<dbReference type="Proteomes" id="UP000178646">
    <property type="component" value="Unassembled WGS sequence"/>
</dbReference>
<dbReference type="Pfam" id="PF00011">
    <property type="entry name" value="HSP20"/>
    <property type="match status" value="1"/>
</dbReference>
<proteinExistence type="inferred from homology"/>